<gene>
    <name evidence="4" type="ORF">Vbra_15362</name>
</gene>
<evidence type="ECO:0000313" key="4">
    <source>
        <dbReference type="EMBL" id="CEM12619.1"/>
    </source>
</evidence>
<keyword evidence="5" id="KW-1185">Reference proteome</keyword>
<dbReference type="SUPFAM" id="SSF48452">
    <property type="entry name" value="TPR-like"/>
    <property type="match status" value="2"/>
</dbReference>
<keyword evidence="1" id="KW-0677">Repeat</keyword>
<protein>
    <recommendedName>
        <fullName evidence="6">EF-hand domain-containing protein</fullName>
    </recommendedName>
</protein>
<sequence>MLSTLSGVLEDDNSPTAAEKAAARDTADEPEEPPLPTPWEKLEHLEQTAATLELLDDAERLIEVRIREMAVCKMLVDAFQHPPTNMGLASCRLAEAYIRGGYPEQARHHLKDAQSVVSKLRSSLDRDRLMTELNGSTAYLLLIHEQNVSAATKKLSAAARLCVGVHGESNLYYAKLQVWLALAAIELKNWDTALDHLSAAWEIREDMLGLQHEGTVEVWLRMAETQWASGQKDDAIALIRRAVETLEESSPSSALLIESAFRLSEWMHAKGDTEEAMDLLESAAGIATEVLGHEHPNTIKGMRNLALLQCKADRHDLAFNSLKDVLELERHLFGELSVAVGRTLKALGTVCVVQRRFHDASEYYKASLRVFQCHPSHPDAIRDLRQKLRTLSRYAPRVPPSRGDTSPQDSQSTQTYPRQRKPTKPLGFAGAPWHEFEALAKEKRSPTRRRSAESLSPRSPRKEAPRRQESRVQFKHQVLEEEEEEQWEGGEQPGDDTGGEEVEAEGEEETWEFIKQRYQTLIDTCTEKDEDQSGTLSPELLKDAVDTAAGETLRMSQGTFERLCEETGEAEEERIDYKEFIKQCCHWKAEQMKTEGAK</sequence>
<dbReference type="PhylomeDB" id="A0A0G4FGU5"/>
<dbReference type="InterPro" id="IPR019734">
    <property type="entry name" value="TPR_rpt"/>
</dbReference>
<feature type="region of interest" description="Disordered" evidence="3">
    <location>
        <begin position="1"/>
        <end position="38"/>
    </location>
</feature>
<dbReference type="InterPro" id="IPR011990">
    <property type="entry name" value="TPR-like_helical_dom_sf"/>
</dbReference>
<dbReference type="SUPFAM" id="SSF47473">
    <property type="entry name" value="EF-hand"/>
    <property type="match status" value="1"/>
</dbReference>
<dbReference type="InterPro" id="IPR011992">
    <property type="entry name" value="EF-hand-dom_pair"/>
</dbReference>
<evidence type="ECO:0000256" key="2">
    <source>
        <dbReference type="ARBA" id="ARBA00022803"/>
    </source>
</evidence>
<accession>A0A0G4FGU5</accession>
<keyword evidence="2" id="KW-0802">TPR repeat</keyword>
<feature type="compositionally biased region" description="Basic and acidic residues" evidence="3">
    <location>
        <begin position="434"/>
        <end position="445"/>
    </location>
</feature>
<dbReference type="InParanoid" id="A0A0G4FGU5"/>
<name>A0A0G4FGU5_VITBC</name>
<evidence type="ECO:0008006" key="6">
    <source>
        <dbReference type="Google" id="ProtNLM"/>
    </source>
</evidence>
<dbReference type="AlphaFoldDB" id="A0A0G4FGU5"/>
<organism evidence="4 5">
    <name type="scientific">Vitrella brassicaformis (strain CCMP3155)</name>
    <dbReference type="NCBI Taxonomy" id="1169540"/>
    <lineage>
        <taxon>Eukaryota</taxon>
        <taxon>Sar</taxon>
        <taxon>Alveolata</taxon>
        <taxon>Colpodellida</taxon>
        <taxon>Vitrellaceae</taxon>
        <taxon>Vitrella</taxon>
    </lineage>
</organism>
<feature type="compositionally biased region" description="Polar residues" evidence="3">
    <location>
        <begin position="403"/>
        <end position="417"/>
    </location>
</feature>
<feature type="compositionally biased region" description="Basic and acidic residues" evidence="3">
    <location>
        <begin position="460"/>
        <end position="472"/>
    </location>
</feature>
<dbReference type="Gene3D" id="1.25.40.10">
    <property type="entry name" value="Tetratricopeptide repeat domain"/>
    <property type="match status" value="2"/>
</dbReference>
<proteinExistence type="predicted"/>
<evidence type="ECO:0000256" key="3">
    <source>
        <dbReference type="SAM" id="MobiDB-lite"/>
    </source>
</evidence>
<dbReference type="EMBL" id="CDMY01000436">
    <property type="protein sequence ID" value="CEM12619.1"/>
    <property type="molecule type" value="Genomic_DNA"/>
</dbReference>
<dbReference type="Pfam" id="PF13424">
    <property type="entry name" value="TPR_12"/>
    <property type="match status" value="2"/>
</dbReference>
<dbReference type="STRING" id="1169540.A0A0G4FGU5"/>
<evidence type="ECO:0000256" key="1">
    <source>
        <dbReference type="ARBA" id="ARBA00022737"/>
    </source>
</evidence>
<feature type="compositionally biased region" description="Acidic residues" evidence="3">
    <location>
        <begin position="480"/>
        <end position="509"/>
    </location>
</feature>
<dbReference type="OrthoDB" id="626167at2759"/>
<dbReference type="PANTHER" id="PTHR45641">
    <property type="entry name" value="TETRATRICOPEPTIDE REPEAT PROTEIN (AFU_ORTHOLOGUE AFUA_6G03870)"/>
    <property type="match status" value="1"/>
</dbReference>
<evidence type="ECO:0000313" key="5">
    <source>
        <dbReference type="Proteomes" id="UP000041254"/>
    </source>
</evidence>
<reference evidence="4 5" key="1">
    <citation type="submission" date="2014-11" db="EMBL/GenBank/DDBJ databases">
        <authorList>
            <person name="Zhu J."/>
            <person name="Qi W."/>
            <person name="Song R."/>
        </authorList>
    </citation>
    <scope>NUCLEOTIDE SEQUENCE [LARGE SCALE GENOMIC DNA]</scope>
</reference>
<dbReference type="SMART" id="SM00028">
    <property type="entry name" value="TPR"/>
    <property type="match status" value="5"/>
</dbReference>
<feature type="region of interest" description="Disordered" evidence="3">
    <location>
        <begin position="393"/>
        <end position="509"/>
    </location>
</feature>
<dbReference type="VEuPathDB" id="CryptoDB:Vbra_15362"/>
<dbReference type="Proteomes" id="UP000041254">
    <property type="component" value="Unassembled WGS sequence"/>
</dbReference>
<dbReference type="Gene3D" id="1.10.238.10">
    <property type="entry name" value="EF-hand"/>
    <property type="match status" value="1"/>
</dbReference>